<keyword evidence="1" id="KW-1133">Transmembrane helix</keyword>
<feature type="transmembrane region" description="Helical" evidence="1">
    <location>
        <begin position="36"/>
        <end position="57"/>
    </location>
</feature>
<dbReference type="AlphaFoldDB" id="A0A2P2NE31"/>
<evidence type="ECO:0000313" key="2">
    <source>
        <dbReference type="EMBL" id="MBX40748.1"/>
    </source>
</evidence>
<reference evidence="2" key="1">
    <citation type="submission" date="2018-02" db="EMBL/GenBank/DDBJ databases">
        <title>Rhizophora mucronata_Transcriptome.</title>
        <authorList>
            <person name="Meera S.P."/>
            <person name="Sreeshan A."/>
            <person name="Augustine A."/>
        </authorList>
    </citation>
    <scope>NUCLEOTIDE SEQUENCE</scope>
    <source>
        <tissue evidence="2">Leaf</tissue>
    </source>
</reference>
<keyword evidence="1" id="KW-0812">Transmembrane</keyword>
<organism evidence="2">
    <name type="scientific">Rhizophora mucronata</name>
    <name type="common">Asiatic mangrove</name>
    <dbReference type="NCBI Taxonomy" id="61149"/>
    <lineage>
        <taxon>Eukaryota</taxon>
        <taxon>Viridiplantae</taxon>
        <taxon>Streptophyta</taxon>
        <taxon>Embryophyta</taxon>
        <taxon>Tracheophyta</taxon>
        <taxon>Spermatophyta</taxon>
        <taxon>Magnoliopsida</taxon>
        <taxon>eudicotyledons</taxon>
        <taxon>Gunneridae</taxon>
        <taxon>Pentapetalae</taxon>
        <taxon>rosids</taxon>
        <taxon>fabids</taxon>
        <taxon>Malpighiales</taxon>
        <taxon>Rhizophoraceae</taxon>
        <taxon>Rhizophora</taxon>
    </lineage>
</organism>
<dbReference type="EMBL" id="GGEC01060264">
    <property type="protein sequence ID" value="MBX40748.1"/>
    <property type="molecule type" value="Transcribed_RNA"/>
</dbReference>
<proteinExistence type="predicted"/>
<evidence type="ECO:0000256" key="1">
    <source>
        <dbReference type="SAM" id="Phobius"/>
    </source>
</evidence>
<protein>
    <submittedName>
        <fullName evidence="2">Uncharacterized protein</fullName>
    </submittedName>
</protein>
<keyword evidence="1" id="KW-0472">Membrane</keyword>
<name>A0A2P2NE31_RHIMU</name>
<sequence>MEFTLNYIKNIMGLLYMLMNFSSNKKENNNNINNKILIPNLIGVSYMNFFMTLPFYYELNLI</sequence>
<accession>A0A2P2NE31</accession>